<dbReference type="EMBL" id="CAJNYU010000292">
    <property type="protein sequence ID" value="CAF3347925.1"/>
    <property type="molecule type" value="Genomic_DNA"/>
</dbReference>
<accession>A0A821ET33</accession>
<sequence length="316" mass="36586">MVTTRLQSHQLFAQEAQRLSLIDMEPSDTSPSSHSTVYRPLFTSNMEAQFMSTLAKEQVKTLTKFSGSESEDVIHWLKHIEEVFDRALIQSSNKYLAVQSYLTDAALKWFRFNKTNMPDWSSFKIAIVQAYQPSIHQALLKMEQRIQLHGESVMEYYYDKLNLCVQADANMSSSMIIHYLTKGLHDSLIAHVIRKHSATPNEFLNIAQDEENFLLTWKGLSSTSINEPDRYPNEDIYMDHNVNVVKRPINIRNQSSNWQHNQSPPQPLMQVPINSFPSSSRRSSFQPRPSSFASPQCYECQRFGHIARYCPNRKNF</sequence>
<feature type="compositionally biased region" description="Low complexity" evidence="2">
    <location>
        <begin position="275"/>
        <end position="294"/>
    </location>
</feature>
<dbReference type="GO" id="GO:0003676">
    <property type="term" value="F:nucleic acid binding"/>
    <property type="evidence" value="ECO:0007669"/>
    <property type="project" value="InterPro"/>
</dbReference>
<comment type="caution">
    <text evidence="5">The sequence shown here is derived from an EMBL/GenBank/DDBJ whole genome shotgun (WGS) entry which is preliminary data.</text>
</comment>
<evidence type="ECO:0000259" key="3">
    <source>
        <dbReference type="PROSITE" id="PS50158"/>
    </source>
</evidence>
<dbReference type="PANTHER" id="PTHR33194:SF4">
    <property type="entry name" value="CCHC-TYPE DOMAIN-CONTAINING PROTEIN"/>
    <property type="match status" value="1"/>
</dbReference>
<gene>
    <name evidence="4" type="ORF">FME351_LOCUS4209</name>
    <name evidence="5" type="ORF">TSG867_LOCUS30152</name>
</gene>
<protein>
    <recommendedName>
        <fullName evidence="3">CCHC-type domain-containing protein</fullName>
    </recommendedName>
</protein>
<evidence type="ECO:0000256" key="2">
    <source>
        <dbReference type="SAM" id="MobiDB-lite"/>
    </source>
</evidence>
<organism evidence="5 6">
    <name type="scientific">Rotaria socialis</name>
    <dbReference type="NCBI Taxonomy" id="392032"/>
    <lineage>
        <taxon>Eukaryota</taxon>
        <taxon>Metazoa</taxon>
        <taxon>Spiralia</taxon>
        <taxon>Gnathifera</taxon>
        <taxon>Rotifera</taxon>
        <taxon>Eurotatoria</taxon>
        <taxon>Bdelloidea</taxon>
        <taxon>Philodinida</taxon>
        <taxon>Philodinidae</taxon>
        <taxon>Rotaria</taxon>
    </lineage>
</organism>
<dbReference type="InterPro" id="IPR036875">
    <property type="entry name" value="Znf_CCHC_sf"/>
</dbReference>
<keyword evidence="1" id="KW-0479">Metal-binding</keyword>
<evidence type="ECO:0000313" key="4">
    <source>
        <dbReference type="EMBL" id="CAF3347925.1"/>
    </source>
</evidence>
<reference evidence="5" key="1">
    <citation type="submission" date="2021-02" db="EMBL/GenBank/DDBJ databases">
        <authorList>
            <person name="Nowell W R."/>
        </authorList>
    </citation>
    <scope>NUCLEOTIDE SEQUENCE</scope>
</reference>
<dbReference type="AlphaFoldDB" id="A0A821ET33"/>
<dbReference type="GO" id="GO:0008270">
    <property type="term" value="F:zinc ion binding"/>
    <property type="evidence" value="ECO:0007669"/>
    <property type="project" value="UniProtKB-KW"/>
</dbReference>
<name>A0A821ET33_9BILA</name>
<dbReference type="PANTHER" id="PTHR33194">
    <property type="entry name" value="ZINC KNUCKLE DOMAINCONTAINING PROTEIN"/>
    <property type="match status" value="1"/>
</dbReference>
<keyword evidence="1" id="KW-0862">Zinc</keyword>
<dbReference type="SUPFAM" id="SSF57756">
    <property type="entry name" value="Retrovirus zinc finger-like domains"/>
    <property type="match status" value="1"/>
</dbReference>
<dbReference type="Proteomes" id="UP000663862">
    <property type="component" value="Unassembled WGS sequence"/>
</dbReference>
<keyword evidence="1" id="KW-0863">Zinc-finger</keyword>
<dbReference type="PROSITE" id="PS50158">
    <property type="entry name" value="ZF_CCHC"/>
    <property type="match status" value="1"/>
</dbReference>
<dbReference type="InterPro" id="IPR005162">
    <property type="entry name" value="Retrotrans_gag_dom"/>
</dbReference>
<evidence type="ECO:0000313" key="6">
    <source>
        <dbReference type="Proteomes" id="UP000663862"/>
    </source>
</evidence>
<evidence type="ECO:0000313" key="5">
    <source>
        <dbReference type="EMBL" id="CAF4640471.1"/>
    </source>
</evidence>
<dbReference type="InterPro" id="IPR001878">
    <property type="entry name" value="Znf_CCHC"/>
</dbReference>
<feature type="domain" description="CCHC-type" evidence="3">
    <location>
        <begin position="297"/>
        <end position="312"/>
    </location>
</feature>
<dbReference type="Proteomes" id="UP000663869">
    <property type="component" value="Unassembled WGS sequence"/>
</dbReference>
<dbReference type="Pfam" id="PF03732">
    <property type="entry name" value="Retrotrans_gag"/>
    <property type="match status" value="1"/>
</dbReference>
<feature type="region of interest" description="Disordered" evidence="2">
    <location>
        <begin position="255"/>
        <end position="294"/>
    </location>
</feature>
<evidence type="ECO:0000256" key="1">
    <source>
        <dbReference type="PROSITE-ProRule" id="PRU00047"/>
    </source>
</evidence>
<proteinExistence type="predicted"/>
<dbReference type="SMART" id="SM00343">
    <property type="entry name" value="ZnF_C2HC"/>
    <property type="match status" value="1"/>
</dbReference>
<dbReference type="Gene3D" id="4.10.60.10">
    <property type="entry name" value="Zinc finger, CCHC-type"/>
    <property type="match status" value="1"/>
</dbReference>
<dbReference type="EMBL" id="CAJOBQ010004627">
    <property type="protein sequence ID" value="CAF4640471.1"/>
    <property type="molecule type" value="Genomic_DNA"/>
</dbReference>